<evidence type="ECO:0000256" key="7">
    <source>
        <dbReference type="HAMAP-Rule" id="MF_02065"/>
    </source>
</evidence>
<evidence type="ECO:0000256" key="6">
    <source>
        <dbReference type="ARBA" id="ARBA00023316"/>
    </source>
</evidence>
<reference evidence="8 9" key="1">
    <citation type="submission" date="2016-10" db="EMBL/GenBank/DDBJ databases">
        <authorList>
            <person name="de Groot N.N."/>
        </authorList>
    </citation>
    <scope>NUCLEOTIDE SEQUENCE [LARGE SCALE GENOMIC DNA]</scope>
    <source>
        <strain evidence="8 9">DSM 15123</strain>
    </source>
</reference>
<dbReference type="EMBL" id="FOCW01000001">
    <property type="protein sequence ID" value="SEN35287.1"/>
    <property type="molecule type" value="Genomic_DNA"/>
</dbReference>
<comment type="function">
    <text evidence="7">Functions as a peptidoglycan terminase that cleaves nascent peptidoglycan strands endolytically to terminate their elongation.</text>
</comment>
<comment type="catalytic activity">
    <reaction evidence="7">
        <text>a peptidoglycan chain = a peptidoglycan chain with N-acetyl-1,6-anhydromuramyl-[peptide] at the reducing end + a peptidoglycan chain with N-acetylglucosamine at the non-reducing end.</text>
        <dbReference type="EC" id="4.2.2.29"/>
    </reaction>
</comment>
<dbReference type="InterPro" id="IPR003770">
    <property type="entry name" value="MLTG-like"/>
</dbReference>
<keyword evidence="3 7" id="KW-1133">Transmembrane helix</keyword>
<name>A0A1H8FVJ6_9BURK</name>
<gene>
    <name evidence="7" type="primary">mltG</name>
    <name evidence="8" type="ORF">SAMN02745977_01188</name>
</gene>
<evidence type="ECO:0000256" key="4">
    <source>
        <dbReference type="ARBA" id="ARBA00023136"/>
    </source>
</evidence>
<dbReference type="GO" id="GO:0005886">
    <property type="term" value="C:plasma membrane"/>
    <property type="evidence" value="ECO:0007669"/>
    <property type="project" value="UniProtKB-UniRule"/>
</dbReference>
<dbReference type="Gene3D" id="3.30.160.60">
    <property type="entry name" value="Classic Zinc Finger"/>
    <property type="match status" value="1"/>
</dbReference>
<keyword evidence="2 7" id="KW-0812">Transmembrane</keyword>
<evidence type="ECO:0000256" key="2">
    <source>
        <dbReference type="ARBA" id="ARBA00022692"/>
    </source>
</evidence>
<evidence type="ECO:0000256" key="3">
    <source>
        <dbReference type="ARBA" id="ARBA00022989"/>
    </source>
</evidence>
<protein>
    <recommendedName>
        <fullName evidence="7">Endolytic murein transglycosylase</fullName>
        <ecNumber evidence="7">4.2.2.29</ecNumber>
    </recommendedName>
    <alternativeName>
        <fullName evidence="7">Peptidoglycan lytic transglycosylase</fullName>
    </alternativeName>
    <alternativeName>
        <fullName evidence="7">Peptidoglycan polymerization terminase</fullName>
    </alternativeName>
</protein>
<dbReference type="OrthoDB" id="9814591at2"/>
<dbReference type="HAMAP" id="MF_02065">
    <property type="entry name" value="MltG"/>
    <property type="match status" value="1"/>
</dbReference>
<dbReference type="Proteomes" id="UP000199531">
    <property type="component" value="Unassembled WGS sequence"/>
</dbReference>
<dbReference type="PANTHER" id="PTHR30518">
    <property type="entry name" value="ENDOLYTIC MUREIN TRANSGLYCOSYLASE"/>
    <property type="match status" value="1"/>
</dbReference>
<dbReference type="Gene3D" id="3.30.1490.480">
    <property type="entry name" value="Endolytic murein transglycosylase"/>
    <property type="match status" value="1"/>
</dbReference>
<dbReference type="AlphaFoldDB" id="A0A1H8FVJ6"/>
<evidence type="ECO:0000256" key="1">
    <source>
        <dbReference type="ARBA" id="ARBA00022475"/>
    </source>
</evidence>
<dbReference type="GO" id="GO:0071555">
    <property type="term" value="P:cell wall organization"/>
    <property type="evidence" value="ECO:0007669"/>
    <property type="project" value="UniProtKB-KW"/>
</dbReference>
<dbReference type="CDD" id="cd08010">
    <property type="entry name" value="MltG_like"/>
    <property type="match status" value="1"/>
</dbReference>
<evidence type="ECO:0000256" key="5">
    <source>
        <dbReference type="ARBA" id="ARBA00023239"/>
    </source>
</evidence>
<dbReference type="NCBIfam" id="TIGR00247">
    <property type="entry name" value="endolytic transglycosylase MltG"/>
    <property type="match status" value="1"/>
</dbReference>
<evidence type="ECO:0000313" key="9">
    <source>
        <dbReference type="Proteomes" id="UP000199531"/>
    </source>
</evidence>
<sequence length="326" mass="35905">MRKLIIVIVAFLLAAAAGGYWWSGQPLSLKQPLIDLQVKSGDGAQQISANAVKAGVEAPSWLLDLWLRIGGRAGNFKAGAYEIKQGDTPRTFLNKLIKGEFAMRKVRIGEGWNIRQVRAALGKADALRHDTQGMSDEQLMEALGRPGHPEGMFFPDTYKYAKYSSDVDLLKLAMRTMDRKLEAAWEGRDPNLPVKNQYDLLKLASIVEKETGHSADRTMVASVFSNRLKIGMRLQTDPTVIYGIGESFDGNLRRKDLETDTPYNSYTRAGLPPTPISMPGAAALSAAANPAESKALYFVARGDGTSQFSETLTEHNRAVNKYIRGR</sequence>
<keyword evidence="7" id="KW-0997">Cell inner membrane</keyword>
<keyword evidence="6 7" id="KW-0961">Cell wall biogenesis/degradation</keyword>
<dbReference type="GO" id="GO:0009252">
    <property type="term" value="P:peptidoglycan biosynthetic process"/>
    <property type="evidence" value="ECO:0007669"/>
    <property type="project" value="UniProtKB-UniRule"/>
</dbReference>
<dbReference type="Pfam" id="PF02618">
    <property type="entry name" value="YceG"/>
    <property type="match status" value="1"/>
</dbReference>
<keyword evidence="4 7" id="KW-0472">Membrane</keyword>
<keyword evidence="1 7" id="KW-1003">Cell membrane</keyword>
<keyword evidence="5 7" id="KW-0456">Lyase</keyword>
<proteinExistence type="inferred from homology"/>
<accession>A0A1H8FVJ6</accession>
<dbReference type="GO" id="GO:0008932">
    <property type="term" value="F:lytic endotransglycosylase activity"/>
    <property type="evidence" value="ECO:0007669"/>
    <property type="project" value="UniProtKB-UniRule"/>
</dbReference>
<dbReference type="RefSeq" id="WP_091815002.1">
    <property type="nucleotide sequence ID" value="NZ_FOCW01000001.1"/>
</dbReference>
<dbReference type="EC" id="4.2.2.29" evidence="7"/>
<dbReference type="STRING" id="1121117.SAMN02745977_01188"/>
<evidence type="ECO:0000313" key="8">
    <source>
        <dbReference type="EMBL" id="SEN35287.1"/>
    </source>
</evidence>
<organism evidence="8 9">
    <name type="scientific">Brachymonas denitrificans DSM 15123</name>
    <dbReference type="NCBI Taxonomy" id="1121117"/>
    <lineage>
        <taxon>Bacteria</taxon>
        <taxon>Pseudomonadati</taxon>
        <taxon>Pseudomonadota</taxon>
        <taxon>Betaproteobacteria</taxon>
        <taxon>Burkholderiales</taxon>
        <taxon>Comamonadaceae</taxon>
        <taxon>Brachymonas</taxon>
    </lineage>
</organism>
<keyword evidence="9" id="KW-1185">Reference proteome</keyword>
<comment type="similarity">
    <text evidence="7">Belongs to the transglycosylase MltG family.</text>
</comment>
<feature type="site" description="Important for catalytic activity" evidence="7">
    <location>
        <position position="210"/>
    </location>
</feature>
<dbReference type="PANTHER" id="PTHR30518:SF2">
    <property type="entry name" value="ENDOLYTIC MUREIN TRANSGLYCOSYLASE"/>
    <property type="match status" value="1"/>
</dbReference>